<dbReference type="OrthoDB" id="5422162at2"/>
<dbReference type="Pfam" id="PF10133">
    <property type="entry name" value="CooT"/>
    <property type="match status" value="1"/>
</dbReference>
<sequence length="62" mass="7252">MCEANAYLVRNGEEELIMESVDIIEPESEDTWRLVGIFGDRKTIKGRIKQMNLVDHKILFEQ</sequence>
<protein>
    <submittedName>
        <fullName evidence="1">Predicted RNA-binding protein</fullName>
    </submittedName>
</protein>
<dbReference type="STRING" id="1121391.SAMN02745206_01473"/>
<gene>
    <name evidence="1" type="ORF">SAMN02745206_01473</name>
</gene>
<evidence type="ECO:0000313" key="2">
    <source>
        <dbReference type="Proteomes" id="UP000184076"/>
    </source>
</evidence>
<reference evidence="2" key="1">
    <citation type="submission" date="2016-11" db="EMBL/GenBank/DDBJ databases">
        <authorList>
            <person name="Varghese N."/>
            <person name="Submissions S."/>
        </authorList>
    </citation>
    <scope>NUCLEOTIDE SEQUENCE [LARGE SCALE GENOMIC DNA]</scope>
    <source>
        <strain evidence="2">DSM 9756</strain>
    </source>
</reference>
<dbReference type="InterPro" id="IPR019300">
    <property type="entry name" value="CooT"/>
</dbReference>
<dbReference type="EMBL" id="FQVB01000012">
    <property type="protein sequence ID" value="SHF17806.1"/>
    <property type="molecule type" value="Genomic_DNA"/>
</dbReference>
<dbReference type="RefSeq" id="WP_073038348.1">
    <property type="nucleotide sequence ID" value="NZ_FQVB01000012.1"/>
</dbReference>
<proteinExistence type="predicted"/>
<dbReference type="AlphaFoldDB" id="A0A1M4ZJS7"/>
<name>A0A1M4ZJS7_9BACT</name>
<accession>A0A1M4ZJS7</accession>
<dbReference type="Proteomes" id="UP000184076">
    <property type="component" value="Unassembled WGS sequence"/>
</dbReference>
<keyword evidence="2" id="KW-1185">Reference proteome</keyword>
<evidence type="ECO:0000313" key="1">
    <source>
        <dbReference type="EMBL" id="SHF17806.1"/>
    </source>
</evidence>
<organism evidence="1 2">
    <name type="scientific">Desulfacinum infernum DSM 9756</name>
    <dbReference type="NCBI Taxonomy" id="1121391"/>
    <lineage>
        <taxon>Bacteria</taxon>
        <taxon>Pseudomonadati</taxon>
        <taxon>Thermodesulfobacteriota</taxon>
        <taxon>Syntrophobacteria</taxon>
        <taxon>Syntrophobacterales</taxon>
        <taxon>Syntrophobacteraceae</taxon>
        <taxon>Desulfacinum</taxon>
    </lineage>
</organism>